<dbReference type="EMBL" id="JBHTJI010000009">
    <property type="protein sequence ID" value="MFD0990739.1"/>
    <property type="molecule type" value="Genomic_DNA"/>
</dbReference>
<evidence type="ECO:0000313" key="2">
    <source>
        <dbReference type="Proteomes" id="UP001597061"/>
    </source>
</evidence>
<name>A0ABW3JK35_9FLAO</name>
<proteinExistence type="predicted"/>
<organism evidence="1 2">
    <name type="scientific">Mariniflexile jejuense</name>
    <dbReference type="NCBI Taxonomy" id="1173582"/>
    <lineage>
        <taxon>Bacteria</taxon>
        <taxon>Pseudomonadati</taxon>
        <taxon>Bacteroidota</taxon>
        <taxon>Flavobacteriia</taxon>
        <taxon>Flavobacteriales</taxon>
        <taxon>Flavobacteriaceae</taxon>
        <taxon>Mariniflexile</taxon>
    </lineage>
</organism>
<sequence length="132" mass="15511">MKPFEIKFDIIGEIRHGSPYNLAELNIIGKSDFKIKRNNDWQNIQTWTKDYKHFALVKWDLKNNEPGFRVLLFDSKKGKLKKTDRISGCCNKIKLNTELNIDCEIFTLISRPTEKKEYGIINEKIKTGYNNV</sequence>
<accession>A0ABW3JK35</accession>
<reference evidence="2" key="1">
    <citation type="journal article" date="2019" name="Int. J. Syst. Evol. Microbiol.">
        <title>The Global Catalogue of Microorganisms (GCM) 10K type strain sequencing project: providing services to taxonomists for standard genome sequencing and annotation.</title>
        <authorList>
            <consortium name="The Broad Institute Genomics Platform"/>
            <consortium name="The Broad Institute Genome Sequencing Center for Infectious Disease"/>
            <person name="Wu L."/>
            <person name="Ma J."/>
        </authorList>
    </citation>
    <scope>NUCLEOTIDE SEQUENCE [LARGE SCALE GENOMIC DNA]</scope>
    <source>
        <strain evidence="2">CCUG 62414</strain>
    </source>
</reference>
<dbReference type="RefSeq" id="WP_379926382.1">
    <property type="nucleotide sequence ID" value="NZ_JBHTJI010000009.1"/>
</dbReference>
<evidence type="ECO:0000313" key="1">
    <source>
        <dbReference type="EMBL" id="MFD0990739.1"/>
    </source>
</evidence>
<protein>
    <submittedName>
        <fullName evidence="1">Uncharacterized protein</fullName>
    </submittedName>
</protein>
<dbReference type="Proteomes" id="UP001597061">
    <property type="component" value="Unassembled WGS sequence"/>
</dbReference>
<gene>
    <name evidence="1" type="ORF">ACFQ1R_11575</name>
</gene>
<comment type="caution">
    <text evidence="1">The sequence shown here is derived from an EMBL/GenBank/DDBJ whole genome shotgun (WGS) entry which is preliminary data.</text>
</comment>
<keyword evidence="2" id="KW-1185">Reference proteome</keyword>